<organism evidence="2 3">
    <name type="scientific">Candidatus Nitronereus thalassa</name>
    <dbReference type="NCBI Taxonomy" id="3020898"/>
    <lineage>
        <taxon>Bacteria</taxon>
        <taxon>Pseudomonadati</taxon>
        <taxon>Nitrospirota</taxon>
        <taxon>Nitrospiria</taxon>
        <taxon>Nitrospirales</taxon>
        <taxon>Nitrospiraceae</taxon>
        <taxon>Candidatus Nitronereus</taxon>
    </lineage>
</organism>
<name>A0ABU3KAP0_9BACT</name>
<comment type="caution">
    <text evidence="2">The sequence shown here is derived from an EMBL/GenBank/DDBJ whole genome shotgun (WGS) entry which is preliminary data.</text>
</comment>
<dbReference type="Proteomes" id="UP001250932">
    <property type="component" value="Unassembled WGS sequence"/>
</dbReference>
<evidence type="ECO:0000256" key="1">
    <source>
        <dbReference type="SAM" id="MobiDB-lite"/>
    </source>
</evidence>
<protein>
    <recommendedName>
        <fullName evidence="4">Penicillin-binding protein activator LpoB</fullName>
    </recommendedName>
</protein>
<dbReference type="EMBL" id="JAQOUE010000001">
    <property type="protein sequence ID" value="MDT7043427.1"/>
    <property type="molecule type" value="Genomic_DNA"/>
</dbReference>
<feature type="region of interest" description="Disordered" evidence="1">
    <location>
        <begin position="83"/>
        <end position="107"/>
    </location>
</feature>
<feature type="compositionally biased region" description="Polar residues" evidence="1">
    <location>
        <begin position="83"/>
        <end position="93"/>
    </location>
</feature>
<evidence type="ECO:0000313" key="3">
    <source>
        <dbReference type="Proteomes" id="UP001250932"/>
    </source>
</evidence>
<evidence type="ECO:0008006" key="4">
    <source>
        <dbReference type="Google" id="ProtNLM"/>
    </source>
</evidence>
<evidence type="ECO:0000313" key="2">
    <source>
        <dbReference type="EMBL" id="MDT7043427.1"/>
    </source>
</evidence>
<keyword evidence="3" id="KW-1185">Reference proteome</keyword>
<reference evidence="2 3" key="1">
    <citation type="journal article" date="2023" name="ISME J.">
        <title>Cultivation and genomic characterization of novel and ubiquitous marine nitrite-oxidizing bacteria from the Nitrospirales.</title>
        <authorList>
            <person name="Mueller A.J."/>
            <person name="Daebeler A."/>
            <person name="Herbold C.W."/>
            <person name="Kirkegaard R.H."/>
            <person name="Daims H."/>
        </authorList>
    </citation>
    <scope>NUCLEOTIDE SEQUENCE [LARGE SCALE GENOMIC DNA]</scope>
    <source>
        <strain evidence="2 3">EB</strain>
    </source>
</reference>
<accession>A0ABU3KAP0</accession>
<dbReference type="Gene3D" id="3.40.50.10610">
    <property type="entry name" value="ABC-type transport auxiliary lipoprotein component"/>
    <property type="match status" value="1"/>
</dbReference>
<dbReference type="RefSeq" id="WP_313833994.1">
    <property type="nucleotide sequence ID" value="NZ_JAQOUE010000001.1"/>
</dbReference>
<sequence>MKVFSKITRDERKRGVGLGRQVAWVMVLGLIGCAPDTVSVKTHPTFSPTSITVIGVVPFTAAEGAPGVSQAVGKLPPPDVGNSDIQPSFSTSPGPIPHRSEVSKISVPSGAEEKVTDMVFANLRLRPGVKVISPNEITQFFQRSNLKYSRMKAQQLAQELGKALSLDVVLVGQVRVYRERAGKTFAAIPAAVGFDVQVINAKDGTVVWMGDYFEEQKPFTEDFQGMVERGGKWVTAEELARSGVKRVMQRLPIGKS</sequence>
<proteinExistence type="predicted"/>
<dbReference type="PROSITE" id="PS51257">
    <property type="entry name" value="PROKAR_LIPOPROTEIN"/>
    <property type="match status" value="1"/>
</dbReference>
<gene>
    <name evidence="2" type="ORF">PPG34_13785</name>
</gene>